<dbReference type="AlphaFoldDB" id="A0A673GQW7"/>
<dbReference type="SUPFAM" id="SSF54928">
    <property type="entry name" value="RNA-binding domain, RBD"/>
    <property type="match status" value="2"/>
</dbReference>
<evidence type="ECO:0000256" key="1">
    <source>
        <dbReference type="ARBA" id="ARBA00004123"/>
    </source>
</evidence>
<dbReference type="InterPro" id="IPR034218">
    <property type="entry name" value="SART3_RRM2"/>
</dbReference>
<accession>A0A673GQW7</accession>
<keyword evidence="2" id="KW-0507">mRNA processing</keyword>
<feature type="compositionally biased region" description="Basic residues" evidence="7">
    <location>
        <begin position="529"/>
        <end position="545"/>
    </location>
</feature>
<evidence type="ECO:0000313" key="9">
    <source>
        <dbReference type="Ensembl" id="ENSSRHP00000015796.1"/>
    </source>
</evidence>
<feature type="domain" description="RRM" evidence="8">
    <location>
        <begin position="733"/>
        <end position="810"/>
    </location>
</feature>
<evidence type="ECO:0000256" key="4">
    <source>
        <dbReference type="ARBA" id="ARBA00023187"/>
    </source>
</evidence>
<dbReference type="GO" id="GO:0006397">
    <property type="term" value="P:mRNA processing"/>
    <property type="evidence" value="ECO:0007669"/>
    <property type="project" value="UniProtKB-KW"/>
</dbReference>
<keyword evidence="4" id="KW-0508">mRNA splicing</keyword>
<proteinExistence type="predicted"/>
<feature type="region of interest" description="Disordered" evidence="7">
    <location>
        <begin position="1"/>
        <end position="64"/>
    </location>
</feature>
<protein>
    <submittedName>
        <fullName evidence="9">Squamous cell carcinoma antigen recognized by T-cells 3</fullName>
    </submittedName>
</protein>
<dbReference type="FunFam" id="3.30.70.330:FF:000271">
    <property type="entry name" value="squamous cell carcinoma antigen recognized by T-cells 3"/>
    <property type="match status" value="1"/>
</dbReference>
<evidence type="ECO:0000256" key="2">
    <source>
        <dbReference type="ARBA" id="ARBA00022664"/>
    </source>
</evidence>
<dbReference type="InterPro" id="IPR011990">
    <property type="entry name" value="TPR-like_helical_dom_sf"/>
</dbReference>
<evidence type="ECO:0000256" key="6">
    <source>
        <dbReference type="PROSITE-ProRule" id="PRU00176"/>
    </source>
</evidence>
<dbReference type="GO" id="GO:0005634">
    <property type="term" value="C:nucleus"/>
    <property type="evidence" value="ECO:0007669"/>
    <property type="project" value="UniProtKB-SubCell"/>
</dbReference>
<dbReference type="Gene3D" id="3.30.70.330">
    <property type="match status" value="2"/>
</dbReference>
<reference evidence="9" key="1">
    <citation type="submission" date="2025-08" db="UniProtKB">
        <authorList>
            <consortium name="Ensembl"/>
        </authorList>
    </citation>
    <scope>IDENTIFICATION</scope>
</reference>
<dbReference type="SMART" id="SM00386">
    <property type="entry name" value="HAT"/>
    <property type="match status" value="6"/>
</dbReference>
<evidence type="ECO:0000313" key="10">
    <source>
        <dbReference type="Proteomes" id="UP000472270"/>
    </source>
</evidence>
<keyword evidence="3" id="KW-0677">Repeat</keyword>
<dbReference type="SMART" id="SM00360">
    <property type="entry name" value="RRM"/>
    <property type="match status" value="2"/>
</dbReference>
<dbReference type="GO" id="GO:0003723">
    <property type="term" value="F:RNA binding"/>
    <property type="evidence" value="ECO:0007669"/>
    <property type="project" value="UniProtKB-UniRule"/>
</dbReference>
<dbReference type="GO" id="GO:0008380">
    <property type="term" value="P:RNA splicing"/>
    <property type="evidence" value="ECO:0007669"/>
    <property type="project" value="UniProtKB-KW"/>
</dbReference>
<dbReference type="InterPro" id="IPR034217">
    <property type="entry name" value="SART3_RRM1"/>
</dbReference>
<keyword evidence="6" id="KW-0694">RNA-binding</keyword>
<organism evidence="9 10">
    <name type="scientific">Sinocyclocheilus rhinocerous</name>
    <dbReference type="NCBI Taxonomy" id="307959"/>
    <lineage>
        <taxon>Eukaryota</taxon>
        <taxon>Metazoa</taxon>
        <taxon>Chordata</taxon>
        <taxon>Craniata</taxon>
        <taxon>Vertebrata</taxon>
        <taxon>Euteleostomi</taxon>
        <taxon>Actinopterygii</taxon>
        <taxon>Neopterygii</taxon>
        <taxon>Teleostei</taxon>
        <taxon>Ostariophysi</taxon>
        <taxon>Cypriniformes</taxon>
        <taxon>Cyprinidae</taxon>
        <taxon>Cyprininae</taxon>
        <taxon>Sinocyclocheilus</taxon>
    </lineage>
</organism>
<feature type="compositionally biased region" description="Polar residues" evidence="7">
    <location>
        <begin position="885"/>
        <end position="895"/>
    </location>
</feature>
<dbReference type="PANTHER" id="PTHR17204:SF25">
    <property type="entry name" value="RRM DOMAIN-CONTAINING PROTEIN"/>
    <property type="match status" value="1"/>
</dbReference>
<dbReference type="Pfam" id="PF16605">
    <property type="entry name" value="LSM_int_assoc"/>
    <property type="match status" value="1"/>
</dbReference>
<feature type="compositionally biased region" description="Basic and acidic residues" evidence="7">
    <location>
        <begin position="513"/>
        <end position="528"/>
    </location>
</feature>
<dbReference type="Pfam" id="PF23241">
    <property type="entry name" value="HAT_PRP39_C"/>
    <property type="match status" value="1"/>
</dbReference>
<dbReference type="Ensembl" id="ENSSRHT00000016319.1">
    <property type="protein sequence ID" value="ENSSRHP00000015796.1"/>
    <property type="gene ID" value="ENSSRHG00000007548.1"/>
</dbReference>
<keyword evidence="10" id="KW-1185">Reference proteome</keyword>
<dbReference type="InterPro" id="IPR000504">
    <property type="entry name" value="RRM_dom"/>
</dbReference>
<reference evidence="9" key="2">
    <citation type="submission" date="2025-09" db="UniProtKB">
        <authorList>
            <consortium name="Ensembl"/>
        </authorList>
    </citation>
    <scope>IDENTIFICATION</scope>
</reference>
<feature type="compositionally biased region" description="Acidic residues" evidence="7">
    <location>
        <begin position="557"/>
        <end position="568"/>
    </location>
</feature>
<feature type="compositionally biased region" description="Basic and acidic residues" evidence="7">
    <location>
        <begin position="569"/>
        <end position="578"/>
    </location>
</feature>
<gene>
    <name evidence="9" type="primary">sart3</name>
</gene>
<dbReference type="Proteomes" id="UP000472270">
    <property type="component" value="Unassembled WGS sequence"/>
</dbReference>
<feature type="region of interest" description="Disordered" evidence="7">
    <location>
        <begin position="513"/>
        <end position="635"/>
    </location>
</feature>
<dbReference type="SUPFAM" id="SSF48452">
    <property type="entry name" value="TPR-like"/>
    <property type="match status" value="1"/>
</dbReference>
<dbReference type="CDD" id="cd12392">
    <property type="entry name" value="RRM2_SART3"/>
    <property type="match status" value="1"/>
</dbReference>
<dbReference type="Pfam" id="PF23240">
    <property type="entry name" value="HAT_PRP39_N"/>
    <property type="match status" value="1"/>
</dbReference>
<dbReference type="Pfam" id="PF00076">
    <property type="entry name" value="RRM_1"/>
    <property type="match status" value="2"/>
</dbReference>
<dbReference type="FunFam" id="3.30.70.330:FF:000229">
    <property type="entry name" value="Squamous cell carcinoma antigen recognized by T-cells 3"/>
    <property type="match status" value="1"/>
</dbReference>
<comment type="subcellular location">
    <subcellularLocation>
        <location evidence="1">Nucleus</location>
    </subcellularLocation>
</comment>
<dbReference type="Gene3D" id="1.25.40.10">
    <property type="entry name" value="Tetratricopeptide repeat domain"/>
    <property type="match status" value="2"/>
</dbReference>
<dbReference type="InterPro" id="IPR059164">
    <property type="entry name" value="HAT_PRP39_C"/>
</dbReference>
<feature type="compositionally biased region" description="Polar residues" evidence="7">
    <location>
        <begin position="864"/>
        <end position="874"/>
    </location>
</feature>
<name>A0A673GQW7_9TELE</name>
<dbReference type="InterPro" id="IPR035979">
    <property type="entry name" value="RBD_domain_sf"/>
</dbReference>
<dbReference type="FunFam" id="1.25.40.10:FF:000081">
    <property type="entry name" value="squamous cell carcinoma antigen recognized by T-cells 3"/>
    <property type="match status" value="1"/>
</dbReference>
<dbReference type="CDD" id="cd12391">
    <property type="entry name" value="RRM1_SART3"/>
    <property type="match status" value="1"/>
</dbReference>
<feature type="domain" description="RRM" evidence="8">
    <location>
        <begin position="636"/>
        <end position="714"/>
    </location>
</feature>
<keyword evidence="5" id="KW-0539">Nucleus</keyword>
<feature type="region of interest" description="Disordered" evidence="7">
    <location>
        <begin position="830"/>
        <end position="905"/>
    </location>
</feature>
<dbReference type="InterPro" id="IPR012677">
    <property type="entry name" value="Nucleotide-bd_a/b_plait_sf"/>
</dbReference>
<dbReference type="PANTHER" id="PTHR17204">
    <property type="entry name" value="PRE-MRNA PROCESSING PROTEIN PRP39-RELATED"/>
    <property type="match status" value="1"/>
</dbReference>
<sequence>RQIVVNMAATGNEEQTLLPDIEEEAEGMEREMDSEEEEEEGMGVEHSEEEDEEDTSEDERENEAEIQRLEEQLSINVFDYNCHVDLIKLLRQEGKLHRLRKARQKMSELFPLTEGPEIWLEYVQYSIGGMGAQGGIERVRSIFERALTAVGLHMTKGATIWEAYREFEILLNAQLERIHTLFRRQLAVPLMDMEGTYAEYSDWADDGVPEMVTRQYRRALQQLEKCKPFEEALLVSETPKLAEYQAYIDFEMKEGDPARVQIIFERALAENCLVPDLWIKYTTYLDRQLKIKDLVLSAYERAVRNCPWTMGLWKSYLLALERHEADHQTMTDVFEKALNAGFIQATDYVEIWQSYLDYLRRRVDFKWSRELDELRAAFARSLDYLKQDVEERFSESGDLSCTIMQIWARIEALHCKNMQKARELWDSIMTKGNAKHANMWLEYYNLERSYGDASHCRKALHRAVQCTSDYPEHVCDVLLNFERVEGSLEDWDAAVQKTETKINRVNEQRARVAEKEALQARQEEEKAEHRRKAKADKKGQKKSQKANRTGDKRKAEDEYEEEWGEDAELPSKRLRGEEDFGSTATEELMETESGLFGRRAPPRKTEPPGFRKNQQRSSEALRQLQDASKEPRKDENSVFVSNLAFNLDDPDGKLRTLFQGCGTVQQVRPVFSMKGVFRGYCYVQFEDRLAVPEALKLDRQEVDGRPMYVSPCVDKNKNPDFKVFKYKTAMEKHKIFISGLPYTCTKETLEDLCKQHGTVKAIRLVTNRSGKPKGLAYVEYENEAQASQAVVKLDGTMLENFTLSVAISNPPGRKMEDKGAPSRLLGAAMPRQPQGARGKGRTQISLLPRSLYRQSTPDAKAENGTVSAPHTTVTDGVHGGPGSASLDTQSKSLSNEDFARMLLKK</sequence>
<evidence type="ECO:0000256" key="7">
    <source>
        <dbReference type="SAM" id="MobiDB-lite"/>
    </source>
</evidence>
<dbReference type="PROSITE" id="PS50102">
    <property type="entry name" value="RRM"/>
    <property type="match status" value="2"/>
</dbReference>
<dbReference type="InterPro" id="IPR003107">
    <property type="entry name" value="HAT"/>
</dbReference>
<evidence type="ECO:0000259" key="8">
    <source>
        <dbReference type="PROSITE" id="PS50102"/>
    </source>
</evidence>
<evidence type="ECO:0000256" key="3">
    <source>
        <dbReference type="ARBA" id="ARBA00022737"/>
    </source>
</evidence>
<evidence type="ECO:0000256" key="5">
    <source>
        <dbReference type="ARBA" id="ARBA00023242"/>
    </source>
</evidence>
<feature type="compositionally biased region" description="Acidic residues" evidence="7">
    <location>
        <begin position="20"/>
        <end position="62"/>
    </location>
</feature>